<dbReference type="GO" id="GO:0003700">
    <property type="term" value="F:DNA-binding transcription factor activity"/>
    <property type="evidence" value="ECO:0007669"/>
    <property type="project" value="TreeGrafter"/>
</dbReference>
<dbReference type="EMBL" id="QGLF01000008">
    <property type="protein sequence ID" value="PWR17717.1"/>
    <property type="molecule type" value="Genomic_DNA"/>
</dbReference>
<accession>A0A317DSQ6</accession>
<feature type="DNA-binding region" description="H-T-H motif" evidence="4">
    <location>
        <begin position="42"/>
        <end position="61"/>
    </location>
</feature>
<dbReference type="Pfam" id="PF00440">
    <property type="entry name" value="TetR_N"/>
    <property type="match status" value="1"/>
</dbReference>
<proteinExistence type="predicted"/>
<keyword evidence="3" id="KW-0804">Transcription</keyword>
<evidence type="ECO:0000259" key="5">
    <source>
        <dbReference type="PROSITE" id="PS50977"/>
    </source>
</evidence>
<dbReference type="PROSITE" id="PS01081">
    <property type="entry name" value="HTH_TETR_1"/>
    <property type="match status" value="1"/>
</dbReference>
<dbReference type="InterPro" id="IPR050109">
    <property type="entry name" value="HTH-type_TetR-like_transc_reg"/>
</dbReference>
<dbReference type="InterPro" id="IPR009057">
    <property type="entry name" value="Homeodomain-like_sf"/>
</dbReference>
<dbReference type="InterPro" id="IPR036271">
    <property type="entry name" value="Tet_transcr_reg_TetR-rel_C_sf"/>
</dbReference>
<dbReference type="PANTHER" id="PTHR30055:SF212">
    <property type="entry name" value="TETR-FAMILY FAMILY TRANSCRIPTIONAL REGULATOR"/>
    <property type="match status" value="1"/>
</dbReference>
<gene>
    <name evidence="6" type="ORF">DKG75_21450</name>
</gene>
<sequence length="225" mass="25240">MTRMTEGDEGAGRRRLSADERRSQILAAARQLFIQEGVDNTSMRRIAQLAGVTPTLIYHHFADKAALMLSVCQEFFFGLMQASEEARRPRPEDADPLAPLGRLMAAYVRFGLENPDVYRLVFMTRIATLKRDGIIAGHRPRPDHQPHPEDKGFGIQSFGILEGEIRRLTEAGALRPNDPAALAEMVWATGHGLVSLLITHGDFKWTPFDDLQRLAIDSLLRGIRR</sequence>
<dbReference type="SUPFAM" id="SSF46689">
    <property type="entry name" value="Homeodomain-like"/>
    <property type="match status" value="1"/>
</dbReference>
<feature type="domain" description="HTH tetR-type" evidence="5">
    <location>
        <begin position="19"/>
        <end position="79"/>
    </location>
</feature>
<keyword evidence="2 4" id="KW-0238">DNA-binding</keyword>
<dbReference type="InterPro" id="IPR025996">
    <property type="entry name" value="MT1864/Rv1816-like_C"/>
</dbReference>
<dbReference type="Pfam" id="PF13305">
    <property type="entry name" value="TetR_C_33"/>
    <property type="match status" value="1"/>
</dbReference>
<dbReference type="RefSeq" id="WP_109923245.1">
    <property type="nucleotide sequence ID" value="NZ_QGLF01000008.1"/>
</dbReference>
<dbReference type="Proteomes" id="UP000246077">
    <property type="component" value="Unassembled WGS sequence"/>
</dbReference>
<dbReference type="PRINTS" id="PR00455">
    <property type="entry name" value="HTHTETR"/>
</dbReference>
<comment type="caution">
    <text evidence="6">The sequence shown here is derived from an EMBL/GenBank/DDBJ whole genome shotgun (WGS) entry which is preliminary data.</text>
</comment>
<dbReference type="PANTHER" id="PTHR30055">
    <property type="entry name" value="HTH-TYPE TRANSCRIPTIONAL REGULATOR RUTR"/>
    <property type="match status" value="1"/>
</dbReference>
<keyword evidence="1" id="KW-0805">Transcription regulation</keyword>
<evidence type="ECO:0000256" key="3">
    <source>
        <dbReference type="ARBA" id="ARBA00023163"/>
    </source>
</evidence>
<dbReference type="AlphaFoldDB" id="A0A317DSQ6"/>
<evidence type="ECO:0000256" key="1">
    <source>
        <dbReference type="ARBA" id="ARBA00023015"/>
    </source>
</evidence>
<dbReference type="SUPFAM" id="SSF48498">
    <property type="entry name" value="Tetracyclin repressor-like, C-terminal domain"/>
    <property type="match status" value="1"/>
</dbReference>
<evidence type="ECO:0000256" key="2">
    <source>
        <dbReference type="ARBA" id="ARBA00023125"/>
    </source>
</evidence>
<dbReference type="OrthoDB" id="7056813at2"/>
<dbReference type="InterPro" id="IPR023772">
    <property type="entry name" value="DNA-bd_HTH_TetR-type_CS"/>
</dbReference>
<evidence type="ECO:0000313" key="7">
    <source>
        <dbReference type="Proteomes" id="UP000246077"/>
    </source>
</evidence>
<evidence type="ECO:0000256" key="4">
    <source>
        <dbReference type="PROSITE-ProRule" id="PRU00335"/>
    </source>
</evidence>
<organism evidence="6 7">
    <name type="scientific">Zavarzinia compransoris</name>
    <dbReference type="NCBI Taxonomy" id="1264899"/>
    <lineage>
        <taxon>Bacteria</taxon>
        <taxon>Pseudomonadati</taxon>
        <taxon>Pseudomonadota</taxon>
        <taxon>Alphaproteobacteria</taxon>
        <taxon>Rhodospirillales</taxon>
        <taxon>Zavarziniaceae</taxon>
        <taxon>Zavarzinia</taxon>
    </lineage>
</organism>
<keyword evidence="7" id="KW-1185">Reference proteome</keyword>
<dbReference type="InterPro" id="IPR001647">
    <property type="entry name" value="HTH_TetR"/>
</dbReference>
<dbReference type="GO" id="GO:0000976">
    <property type="term" value="F:transcription cis-regulatory region binding"/>
    <property type="evidence" value="ECO:0007669"/>
    <property type="project" value="TreeGrafter"/>
</dbReference>
<name>A0A317DSQ6_9PROT</name>
<evidence type="ECO:0000313" key="6">
    <source>
        <dbReference type="EMBL" id="PWR17717.1"/>
    </source>
</evidence>
<dbReference type="PROSITE" id="PS50977">
    <property type="entry name" value="HTH_TETR_2"/>
    <property type="match status" value="1"/>
</dbReference>
<dbReference type="Gene3D" id="1.10.357.10">
    <property type="entry name" value="Tetracycline Repressor, domain 2"/>
    <property type="match status" value="1"/>
</dbReference>
<protein>
    <recommendedName>
        <fullName evidence="5">HTH tetR-type domain-containing protein</fullName>
    </recommendedName>
</protein>
<reference evidence="7" key="1">
    <citation type="submission" date="2018-05" db="EMBL/GenBank/DDBJ databases">
        <title>Zavarzinia sp. HR-AS.</title>
        <authorList>
            <person name="Lee Y."/>
            <person name="Jeon C.O."/>
        </authorList>
    </citation>
    <scope>NUCLEOTIDE SEQUENCE [LARGE SCALE GENOMIC DNA]</scope>
    <source>
        <strain evidence="7">DSM 1231</strain>
    </source>
</reference>